<dbReference type="InterPro" id="IPR001509">
    <property type="entry name" value="Epimerase_deHydtase"/>
</dbReference>
<dbReference type="EMBL" id="JABWCS010000211">
    <property type="protein sequence ID" value="NUU61914.1"/>
    <property type="molecule type" value="Genomic_DNA"/>
</dbReference>
<dbReference type="AlphaFoldDB" id="A0A850ERQ9"/>
<evidence type="ECO:0000313" key="3">
    <source>
        <dbReference type="Proteomes" id="UP000564806"/>
    </source>
</evidence>
<feature type="domain" description="NAD-dependent epimerase/dehydratase" evidence="1">
    <location>
        <begin position="3"/>
        <end position="213"/>
    </location>
</feature>
<evidence type="ECO:0000259" key="1">
    <source>
        <dbReference type="Pfam" id="PF01370"/>
    </source>
</evidence>
<dbReference type="InterPro" id="IPR051783">
    <property type="entry name" value="NAD(P)-dependent_oxidoreduct"/>
</dbReference>
<dbReference type="GO" id="GO:0004029">
    <property type="term" value="F:aldehyde dehydrogenase (NAD+) activity"/>
    <property type="evidence" value="ECO:0007669"/>
    <property type="project" value="TreeGrafter"/>
</dbReference>
<dbReference type="PANTHER" id="PTHR48079">
    <property type="entry name" value="PROTEIN YEEZ"/>
    <property type="match status" value="1"/>
</dbReference>
<name>A0A850ERQ9_9BACL</name>
<proteinExistence type="predicted"/>
<reference evidence="2" key="1">
    <citation type="submission" date="2020-06" db="EMBL/GenBank/DDBJ databases">
        <title>Paenibacillus sp. nov., isolated from soil.</title>
        <authorList>
            <person name="Seo Y.L."/>
        </authorList>
    </citation>
    <scope>NUCLEOTIDE SEQUENCE [LARGE SCALE GENOMIC DNA]</scope>
    <source>
        <strain evidence="2">JW14</strain>
    </source>
</reference>
<dbReference type="SUPFAM" id="SSF51735">
    <property type="entry name" value="NAD(P)-binding Rossmann-fold domains"/>
    <property type="match status" value="1"/>
</dbReference>
<dbReference type="RefSeq" id="WP_175372399.1">
    <property type="nucleotide sequence ID" value="NZ_JABWCS010000211.1"/>
</dbReference>
<dbReference type="Gene3D" id="3.40.50.720">
    <property type="entry name" value="NAD(P)-binding Rossmann-like Domain"/>
    <property type="match status" value="1"/>
</dbReference>
<keyword evidence="3" id="KW-1185">Reference proteome</keyword>
<dbReference type="GO" id="GO:0005737">
    <property type="term" value="C:cytoplasm"/>
    <property type="evidence" value="ECO:0007669"/>
    <property type="project" value="TreeGrafter"/>
</dbReference>
<organism evidence="2 3">
    <name type="scientific">Paenibacillus agri</name>
    <dbReference type="NCBI Taxonomy" id="2744309"/>
    <lineage>
        <taxon>Bacteria</taxon>
        <taxon>Bacillati</taxon>
        <taxon>Bacillota</taxon>
        <taxon>Bacilli</taxon>
        <taxon>Bacillales</taxon>
        <taxon>Paenibacillaceae</taxon>
        <taxon>Paenibacillus</taxon>
    </lineage>
</organism>
<dbReference type="InterPro" id="IPR036291">
    <property type="entry name" value="NAD(P)-bd_dom_sf"/>
</dbReference>
<comment type="caution">
    <text evidence="2">The sequence shown here is derived from an EMBL/GenBank/DDBJ whole genome shotgun (WGS) entry which is preliminary data.</text>
</comment>
<dbReference type="PANTHER" id="PTHR48079:SF6">
    <property type="entry name" value="NAD(P)-BINDING DOMAIN-CONTAINING PROTEIN-RELATED"/>
    <property type="match status" value="1"/>
</dbReference>
<gene>
    <name evidence="2" type="ORF">HPT30_16340</name>
</gene>
<protein>
    <submittedName>
        <fullName evidence="2">NAD(P)-dependent oxidoreductase</fullName>
    </submittedName>
</protein>
<evidence type="ECO:0000313" key="2">
    <source>
        <dbReference type="EMBL" id="NUU61914.1"/>
    </source>
</evidence>
<dbReference type="Proteomes" id="UP000564806">
    <property type="component" value="Unassembled WGS sequence"/>
</dbReference>
<sequence>MKIFVAGSTGVIGRILLPKLVKAGHEVIGMTHNPEQQKKIEALGAKSIIADAFDREGMIKALGEIQPEVVIHQLTSLSNWSSADNARIRIEGTRNLVDAAKQAGVKKIIAQSISWAYEPGDSPATEEVSLDIQAPSPRKTTIDGIIALEGAVAEIPDHVILRYGTLYGPDTWYDIRGVMAEKARNSELPATDGESSFVHVEDAAEAAFLALNWQAGTLNIVDDEPAPGTEWVPVYAKALHAPAPEVQAGGAGWERGASNVKARNEYGWEPKYPTWRTGFVQVLSYKADSSP</sequence>
<dbReference type="Pfam" id="PF01370">
    <property type="entry name" value="Epimerase"/>
    <property type="match status" value="1"/>
</dbReference>
<accession>A0A850ERQ9</accession>